<keyword evidence="4 7" id="KW-0812">Transmembrane</keyword>
<dbReference type="PANTHER" id="PTHR30558:SF3">
    <property type="entry name" value="BIOPOLYMER TRANSPORT PROTEIN EXBD-RELATED"/>
    <property type="match status" value="1"/>
</dbReference>
<accession>A0A517Z630</accession>
<evidence type="ECO:0000256" key="5">
    <source>
        <dbReference type="ARBA" id="ARBA00022989"/>
    </source>
</evidence>
<evidence type="ECO:0000256" key="3">
    <source>
        <dbReference type="ARBA" id="ARBA00022475"/>
    </source>
</evidence>
<keyword evidence="6 8" id="KW-0472">Membrane</keyword>
<sequence length="143" mass="16308">MRVPHRDRGSGLRFNITPLIDIVFLLVVFFLVTSHFVRTQEVDRVELPDATQTEDEDATPRRMVVNVLAGGQIRVNGRDVDIPFVEEALRRQSLDAGPNFEVQIRADRRIPYREIEPILLACSRNGITRVGFRVVRRSTSQPG</sequence>
<dbReference type="OrthoDB" id="287326at2"/>
<gene>
    <name evidence="9" type="ORF">Mal4_22340</name>
</gene>
<dbReference type="InterPro" id="IPR003400">
    <property type="entry name" value="ExbD"/>
</dbReference>
<evidence type="ECO:0000313" key="10">
    <source>
        <dbReference type="Proteomes" id="UP000320496"/>
    </source>
</evidence>
<evidence type="ECO:0000256" key="2">
    <source>
        <dbReference type="ARBA" id="ARBA00005811"/>
    </source>
</evidence>
<dbReference type="Pfam" id="PF02472">
    <property type="entry name" value="ExbD"/>
    <property type="match status" value="1"/>
</dbReference>
<dbReference type="AlphaFoldDB" id="A0A517Z630"/>
<keyword evidence="5 8" id="KW-1133">Transmembrane helix</keyword>
<evidence type="ECO:0000256" key="4">
    <source>
        <dbReference type="ARBA" id="ARBA00022692"/>
    </source>
</evidence>
<evidence type="ECO:0000256" key="7">
    <source>
        <dbReference type="RuleBase" id="RU003879"/>
    </source>
</evidence>
<dbReference type="Proteomes" id="UP000320496">
    <property type="component" value="Chromosome"/>
</dbReference>
<dbReference type="GO" id="GO:0015031">
    <property type="term" value="P:protein transport"/>
    <property type="evidence" value="ECO:0007669"/>
    <property type="project" value="UniProtKB-KW"/>
</dbReference>
<evidence type="ECO:0000256" key="8">
    <source>
        <dbReference type="SAM" id="Phobius"/>
    </source>
</evidence>
<evidence type="ECO:0000256" key="1">
    <source>
        <dbReference type="ARBA" id="ARBA00004162"/>
    </source>
</evidence>
<dbReference type="GO" id="GO:0022857">
    <property type="term" value="F:transmembrane transporter activity"/>
    <property type="evidence" value="ECO:0007669"/>
    <property type="project" value="InterPro"/>
</dbReference>
<comment type="subcellular location">
    <subcellularLocation>
        <location evidence="1">Cell membrane</location>
        <topology evidence="1">Single-pass membrane protein</topology>
    </subcellularLocation>
    <subcellularLocation>
        <location evidence="7">Cell membrane</location>
        <topology evidence="7">Single-pass type II membrane protein</topology>
    </subcellularLocation>
</comment>
<feature type="transmembrane region" description="Helical" evidence="8">
    <location>
        <begin position="12"/>
        <end position="32"/>
    </location>
</feature>
<protein>
    <submittedName>
        <fullName evidence="9">Colicin uptake protein TolR</fullName>
    </submittedName>
</protein>
<dbReference type="Gene3D" id="3.30.420.270">
    <property type="match status" value="1"/>
</dbReference>
<keyword evidence="10" id="KW-1185">Reference proteome</keyword>
<dbReference type="KEGG" id="mri:Mal4_22340"/>
<keyword evidence="7" id="KW-0653">Protein transport</keyword>
<name>A0A517Z630_9PLAN</name>
<comment type="similarity">
    <text evidence="2 7">Belongs to the ExbD/TolR family.</text>
</comment>
<organism evidence="9 10">
    <name type="scientific">Maioricimonas rarisocia</name>
    <dbReference type="NCBI Taxonomy" id="2528026"/>
    <lineage>
        <taxon>Bacteria</taxon>
        <taxon>Pseudomonadati</taxon>
        <taxon>Planctomycetota</taxon>
        <taxon>Planctomycetia</taxon>
        <taxon>Planctomycetales</taxon>
        <taxon>Planctomycetaceae</taxon>
        <taxon>Maioricimonas</taxon>
    </lineage>
</organism>
<dbReference type="PANTHER" id="PTHR30558">
    <property type="entry name" value="EXBD MEMBRANE COMPONENT OF PMF-DRIVEN MACROMOLECULE IMPORT SYSTEM"/>
    <property type="match status" value="1"/>
</dbReference>
<keyword evidence="7" id="KW-0813">Transport</keyword>
<dbReference type="RefSeq" id="WP_145369214.1">
    <property type="nucleotide sequence ID" value="NZ_CP036275.1"/>
</dbReference>
<reference evidence="9 10" key="1">
    <citation type="submission" date="2019-02" db="EMBL/GenBank/DDBJ databases">
        <title>Deep-cultivation of Planctomycetes and their phenomic and genomic characterization uncovers novel biology.</title>
        <authorList>
            <person name="Wiegand S."/>
            <person name="Jogler M."/>
            <person name="Boedeker C."/>
            <person name="Pinto D."/>
            <person name="Vollmers J."/>
            <person name="Rivas-Marin E."/>
            <person name="Kohn T."/>
            <person name="Peeters S.H."/>
            <person name="Heuer A."/>
            <person name="Rast P."/>
            <person name="Oberbeckmann S."/>
            <person name="Bunk B."/>
            <person name="Jeske O."/>
            <person name="Meyerdierks A."/>
            <person name="Storesund J.E."/>
            <person name="Kallscheuer N."/>
            <person name="Luecker S."/>
            <person name="Lage O.M."/>
            <person name="Pohl T."/>
            <person name="Merkel B.J."/>
            <person name="Hornburger P."/>
            <person name="Mueller R.-W."/>
            <person name="Bruemmer F."/>
            <person name="Labrenz M."/>
            <person name="Spormann A.M."/>
            <person name="Op den Camp H."/>
            <person name="Overmann J."/>
            <person name="Amann R."/>
            <person name="Jetten M.S.M."/>
            <person name="Mascher T."/>
            <person name="Medema M.H."/>
            <person name="Devos D.P."/>
            <person name="Kaster A.-K."/>
            <person name="Ovreas L."/>
            <person name="Rohde M."/>
            <person name="Galperin M.Y."/>
            <person name="Jogler C."/>
        </authorList>
    </citation>
    <scope>NUCLEOTIDE SEQUENCE [LARGE SCALE GENOMIC DNA]</scope>
    <source>
        <strain evidence="9 10">Mal4</strain>
    </source>
</reference>
<dbReference type="GO" id="GO:0005886">
    <property type="term" value="C:plasma membrane"/>
    <property type="evidence" value="ECO:0007669"/>
    <property type="project" value="UniProtKB-SubCell"/>
</dbReference>
<proteinExistence type="inferred from homology"/>
<evidence type="ECO:0000256" key="6">
    <source>
        <dbReference type="ARBA" id="ARBA00023136"/>
    </source>
</evidence>
<evidence type="ECO:0000313" key="9">
    <source>
        <dbReference type="EMBL" id="QDU37915.1"/>
    </source>
</evidence>
<keyword evidence="3" id="KW-1003">Cell membrane</keyword>
<dbReference type="EMBL" id="CP036275">
    <property type="protein sequence ID" value="QDU37915.1"/>
    <property type="molecule type" value="Genomic_DNA"/>
</dbReference>